<organism evidence="2 3">
    <name type="scientific">Parahaliea mediterranea</name>
    <dbReference type="NCBI Taxonomy" id="651086"/>
    <lineage>
        <taxon>Bacteria</taxon>
        <taxon>Pseudomonadati</taxon>
        <taxon>Pseudomonadota</taxon>
        <taxon>Gammaproteobacteria</taxon>
        <taxon>Cellvibrionales</taxon>
        <taxon>Halieaceae</taxon>
        <taxon>Parahaliea</taxon>
    </lineage>
</organism>
<gene>
    <name evidence="2" type="ORF">JYP50_06845</name>
</gene>
<proteinExistence type="predicted"/>
<dbReference type="Proteomes" id="UP000664303">
    <property type="component" value="Unassembled WGS sequence"/>
</dbReference>
<evidence type="ECO:0000313" key="2">
    <source>
        <dbReference type="EMBL" id="MBN7796299.1"/>
    </source>
</evidence>
<evidence type="ECO:0000256" key="1">
    <source>
        <dbReference type="SAM" id="MobiDB-lite"/>
    </source>
</evidence>
<sequence length="414" mass="45450">MAIDTAAAYGARLVRAEQTWPDGTPEVPRPPAAPAGAGREAYAAAIEDAQLAGGPYQAGLEEPLRDLARWHWARGELAEAGRQLDRALHILRINEGLRSERQVSLLRDQIALSRAAGDLARLDDRQAYLYFLAASGQPLAGEDNWHATLDYLRWQREALRSGLGGDQRRLQALVDLNEDLLDADAAAGPEALPPARRWLLVQSQLRNLYLLQSSIPEPGYRPGAMSAGAFYTPGRDMDALEAERRRLDNLRRGGMMRGAQLLQDFAGSQAAGSALGRDARLALADWYQWHGATRDAAEIYRQLAAELAAAGEGETLQQWFGAPVELPDNGAFWQAPAPGQAAEAVVRARFTVSARGRVRELGIDTVPEAQVSAASRLRRALREVRFRPRFESGEPVSSPAVERSYAWLPLRRSR</sequence>
<keyword evidence="3" id="KW-1185">Reference proteome</keyword>
<reference evidence="2" key="1">
    <citation type="submission" date="2021-02" db="EMBL/GenBank/DDBJ databases">
        <title>PHA producing bacteria isolated from coastal sediment in Guangdong, Shenzhen.</title>
        <authorList>
            <person name="Zheng W."/>
            <person name="Yu S."/>
            <person name="Huang Y."/>
        </authorList>
    </citation>
    <scope>NUCLEOTIDE SEQUENCE</scope>
    <source>
        <strain evidence="2">TN14-10</strain>
    </source>
</reference>
<accession>A0A939DDZ1</accession>
<name>A0A939DDZ1_9GAMM</name>
<evidence type="ECO:0008006" key="4">
    <source>
        <dbReference type="Google" id="ProtNLM"/>
    </source>
</evidence>
<dbReference type="RefSeq" id="WP_206559737.1">
    <property type="nucleotide sequence ID" value="NZ_JAFKCZ010000004.1"/>
</dbReference>
<protein>
    <recommendedName>
        <fullName evidence="4">Tetratricopeptide repeat protein</fullName>
    </recommendedName>
</protein>
<dbReference type="EMBL" id="JAFKCZ010000004">
    <property type="protein sequence ID" value="MBN7796299.1"/>
    <property type="molecule type" value="Genomic_DNA"/>
</dbReference>
<dbReference type="AlphaFoldDB" id="A0A939DDZ1"/>
<feature type="region of interest" description="Disordered" evidence="1">
    <location>
        <begin position="17"/>
        <end position="39"/>
    </location>
</feature>
<comment type="caution">
    <text evidence="2">The sequence shown here is derived from an EMBL/GenBank/DDBJ whole genome shotgun (WGS) entry which is preliminary data.</text>
</comment>
<evidence type="ECO:0000313" key="3">
    <source>
        <dbReference type="Proteomes" id="UP000664303"/>
    </source>
</evidence>